<gene>
    <name evidence="3" type="ORF">SAMN04488541_102853</name>
</gene>
<evidence type="ECO:0000259" key="2">
    <source>
        <dbReference type="Pfam" id="PF14237"/>
    </source>
</evidence>
<evidence type="ECO:0000259" key="1">
    <source>
        <dbReference type="Pfam" id="PF13421"/>
    </source>
</evidence>
<dbReference type="SUPFAM" id="SSF117892">
    <property type="entry name" value="Band 7/SPFH domain"/>
    <property type="match status" value="1"/>
</dbReference>
<dbReference type="EMBL" id="FONY01000028">
    <property type="protein sequence ID" value="SFF36546.1"/>
    <property type="molecule type" value="Genomic_DNA"/>
</dbReference>
<dbReference type="PANTHER" id="PTHR37826">
    <property type="entry name" value="FLOTILLIN BAND_7_5 DOMAIN PROTEIN"/>
    <property type="match status" value="1"/>
</dbReference>
<dbReference type="Pfam" id="PF13421">
    <property type="entry name" value="Band_7_1"/>
    <property type="match status" value="1"/>
</dbReference>
<dbReference type="Proteomes" id="UP000199513">
    <property type="component" value="Unassembled WGS sequence"/>
</dbReference>
<dbReference type="Gene3D" id="3.30.479.30">
    <property type="entry name" value="Band 7 domain"/>
    <property type="match status" value="1"/>
</dbReference>
<accession>A0A1I2I6M6</accession>
<proteinExistence type="predicted"/>
<evidence type="ECO:0000313" key="3">
    <source>
        <dbReference type="EMBL" id="SFF36546.1"/>
    </source>
</evidence>
<dbReference type="GO" id="GO:0006508">
    <property type="term" value="P:proteolysis"/>
    <property type="evidence" value="ECO:0007669"/>
    <property type="project" value="UniProtKB-KW"/>
</dbReference>
<organism evidence="3 4">
    <name type="scientific">Thermoflexibacter ruber</name>
    <dbReference type="NCBI Taxonomy" id="1003"/>
    <lineage>
        <taxon>Bacteria</taxon>
        <taxon>Pseudomonadati</taxon>
        <taxon>Bacteroidota</taxon>
        <taxon>Cytophagia</taxon>
        <taxon>Cytophagales</taxon>
        <taxon>Thermoflexibacteraceae</taxon>
        <taxon>Thermoflexibacter</taxon>
    </lineage>
</organism>
<dbReference type="RefSeq" id="WP_091548167.1">
    <property type="nucleotide sequence ID" value="NZ_FONY01000028.1"/>
</dbReference>
<dbReference type="STRING" id="1003.SAMN04488541_102853"/>
<dbReference type="InterPro" id="IPR025640">
    <property type="entry name" value="GYF_2"/>
</dbReference>
<dbReference type="InterPro" id="IPR036013">
    <property type="entry name" value="Band_7/SPFH_dom_sf"/>
</dbReference>
<sequence length="364" mass="40185">MGIWNKLTGQFIDIIEWLDNTQDTMVYRFERKGNEIKNGAQLIVRESQVAIFVNEGQIADTFQAGTYTLTTQNLPILSTLKGWKYGFNSPFKAEVYFVSTKNFVDRKWGTKNPIMLRDPEFGPIRLRAFGSYAIRITDGEKFLKEIVGTNAEFTADQITDQLRNLVVTRFTDIIGESKIPVLDMAANYNEFSKYIKEQIKDDFNEYGLEITKVLIENISLPPEVEAALDKRSSMGVLGNLDQYMKYQGGQALGNMGNNTSGGNLGDLVGVGVGLNMLNNMVGGQGGNQNPPPPMPSFYVAVNGQQTGPFNLAQLQQMFQAGQLNQQSLVWSQGMASWTAAGQVPHLASIFASVPPPVPPPPPVV</sequence>
<dbReference type="InterPro" id="IPR033880">
    <property type="entry name" value="SPFH_YdjI"/>
</dbReference>
<dbReference type="GO" id="GO:0008233">
    <property type="term" value="F:peptidase activity"/>
    <property type="evidence" value="ECO:0007669"/>
    <property type="project" value="UniProtKB-KW"/>
</dbReference>
<evidence type="ECO:0000313" key="4">
    <source>
        <dbReference type="Proteomes" id="UP000199513"/>
    </source>
</evidence>
<dbReference type="Pfam" id="PF14237">
    <property type="entry name" value="GYF_2"/>
    <property type="match status" value="1"/>
</dbReference>
<keyword evidence="4" id="KW-1185">Reference proteome</keyword>
<reference evidence="3 4" key="1">
    <citation type="submission" date="2016-10" db="EMBL/GenBank/DDBJ databases">
        <authorList>
            <person name="de Groot N.N."/>
        </authorList>
    </citation>
    <scope>NUCLEOTIDE SEQUENCE [LARGE SCALE GENOMIC DNA]</scope>
    <source>
        <strain>GEY</strain>
        <strain evidence="4">DSM 9560</strain>
    </source>
</reference>
<dbReference type="OrthoDB" id="9764015at2"/>
<dbReference type="PANTHER" id="PTHR37826:SF2">
    <property type="entry name" value="ZINC-RIBBON DOMAIN-CONTAINING PROTEIN"/>
    <property type="match status" value="1"/>
</dbReference>
<keyword evidence="3" id="KW-0378">Hydrolase</keyword>
<protein>
    <submittedName>
        <fullName evidence="3">Membrane protease subunit, stomatin/prohibitin family, contains C-terminal Zn-ribbon domain</fullName>
    </submittedName>
</protein>
<dbReference type="AlphaFoldDB" id="A0A1I2I6M6"/>
<name>A0A1I2I6M6_9BACT</name>
<feature type="domain" description="GYF" evidence="2">
    <location>
        <begin position="298"/>
        <end position="346"/>
    </location>
</feature>
<feature type="domain" description="SPFH" evidence="1">
    <location>
        <begin position="26"/>
        <end position="236"/>
    </location>
</feature>
<keyword evidence="3" id="KW-0645">Protease</keyword>
<dbReference type="CDD" id="cd03408">
    <property type="entry name" value="SPFH_like_u1"/>
    <property type="match status" value="1"/>
</dbReference>